<dbReference type="EMBL" id="CAJPEX010004211">
    <property type="protein sequence ID" value="CAG0922866.1"/>
    <property type="molecule type" value="Genomic_DNA"/>
</dbReference>
<evidence type="ECO:0000256" key="1">
    <source>
        <dbReference type="SAM" id="MobiDB-lite"/>
    </source>
</evidence>
<keyword evidence="3" id="KW-1185">Reference proteome</keyword>
<dbReference type="AlphaFoldDB" id="A0A7R9GIR3"/>
<name>A0A7R9GIR3_9CRUS</name>
<evidence type="ECO:0000313" key="2">
    <source>
        <dbReference type="EMBL" id="CAD7282714.1"/>
    </source>
</evidence>
<organism evidence="2">
    <name type="scientific">Notodromas monacha</name>
    <dbReference type="NCBI Taxonomy" id="399045"/>
    <lineage>
        <taxon>Eukaryota</taxon>
        <taxon>Metazoa</taxon>
        <taxon>Ecdysozoa</taxon>
        <taxon>Arthropoda</taxon>
        <taxon>Crustacea</taxon>
        <taxon>Oligostraca</taxon>
        <taxon>Ostracoda</taxon>
        <taxon>Podocopa</taxon>
        <taxon>Podocopida</taxon>
        <taxon>Cypridocopina</taxon>
        <taxon>Cypridoidea</taxon>
        <taxon>Cyprididae</taxon>
        <taxon>Notodromas</taxon>
    </lineage>
</organism>
<feature type="region of interest" description="Disordered" evidence="1">
    <location>
        <begin position="268"/>
        <end position="919"/>
    </location>
</feature>
<feature type="compositionally biased region" description="Basic and acidic residues" evidence="1">
    <location>
        <begin position="405"/>
        <end position="417"/>
    </location>
</feature>
<feature type="compositionally biased region" description="Polar residues" evidence="1">
    <location>
        <begin position="822"/>
        <end position="837"/>
    </location>
</feature>
<feature type="region of interest" description="Disordered" evidence="1">
    <location>
        <begin position="938"/>
        <end position="980"/>
    </location>
</feature>
<feature type="compositionally biased region" description="Polar residues" evidence="1">
    <location>
        <begin position="318"/>
        <end position="329"/>
    </location>
</feature>
<protein>
    <submittedName>
        <fullName evidence="2">Uncharacterized protein</fullName>
    </submittedName>
</protein>
<feature type="non-terminal residue" evidence="2">
    <location>
        <position position="1"/>
    </location>
</feature>
<feature type="compositionally biased region" description="Low complexity" evidence="1">
    <location>
        <begin position="765"/>
        <end position="783"/>
    </location>
</feature>
<feature type="compositionally biased region" description="Low complexity" evidence="1">
    <location>
        <begin position="249"/>
        <end position="260"/>
    </location>
</feature>
<reference evidence="2" key="1">
    <citation type="submission" date="2020-11" db="EMBL/GenBank/DDBJ databases">
        <authorList>
            <person name="Tran Van P."/>
        </authorList>
    </citation>
    <scope>NUCLEOTIDE SEQUENCE</scope>
</reference>
<feature type="compositionally biased region" description="Polar residues" evidence="1">
    <location>
        <begin position="904"/>
        <end position="915"/>
    </location>
</feature>
<feature type="compositionally biased region" description="Polar residues" evidence="1">
    <location>
        <begin position="376"/>
        <end position="388"/>
    </location>
</feature>
<feature type="compositionally biased region" description="Low complexity" evidence="1">
    <location>
        <begin position="550"/>
        <end position="567"/>
    </location>
</feature>
<feature type="compositionally biased region" description="Polar residues" evidence="1">
    <location>
        <begin position="653"/>
        <end position="668"/>
    </location>
</feature>
<feature type="compositionally biased region" description="Polar residues" evidence="1">
    <location>
        <begin position="537"/>
        <end position="549"/>
    </location>
</feature>
<feature type="compositionally biased region" description="Basic and acidic residues" evidence="1">
    <location>
        <begin position="1162"/>
        <end position="1191"/>
    </location>
</feature>
<feature type="compositionally biased region" description="Basic and acidic residues" evidence="1">
    <location>
        <begin position="333"/>
        <end position="343"/>
    </location>
</feature>
<feature type="compositionally biased region" description="Polar residues" evidence="1">
    <location>
        <begin position="752"/>
        <end position="764"/>
    </location>
</feature>
<feature type="compositionally biased region" description="Basic and acidic residues" evidence="1">
    <location>
        <begin position="353"/>
        <end position="375"/>
    </location>
</feature>
<feature type="compositionally biased region" description="Polar residues" evidence="1">
    <location>
        <begin position="938"/>
        <end position="963"/>
    </location>
</feature>
<feature type="compositionally biased region" description="Polar residues" evidence="1">
    <location>
        <begin position="607"/>
        <end position="618"/>
    </location>
</feature>
<gene>
    <name evidence="2" type="ORF">NMOB1V02_LOCUS10335</name>
</gene>
<accession>A0A7R9GIR3</accession>
<proteinExistence type="predicted"/>
<feature type="compositionally biased region" description="Basic and acidic residues" evidence="1">
    <location>
        <begin position="513"/>
        <end position="529"/>
    </location>
</feature>
<feature type="region of interest" description="Disordered" evidence="1">
    <location>
        <begin position="244"/>
        <end position="263"/>
    </location>
</feature>
<evidence type="ECO:0000313" key="3">
    <source>
        <dbReference type="Proteomes" id="UP000678499"/>
    </source>
</evidence>
<feature type="compositionally biased region" description="Polar residues" evidence="1">
    <location>
        <begin position="422"/>
        <end position="438"/>
    </location>
</feature>
<feature type="region of interest" description="Disordered" evidence="1">
    <location>
        <begin position="1110"/>
        <end position="1209"/>
    </location>
</feature>
<sequence length="1209" mass="131729">MKPRDDFSRMIFISAVLSLGIVVQVAVGYPVSVMEPSDSGIRNCANLWTSLLATEDDTIVERQLKFEFPVDADDWFVQLTFDSPILEVELDKDDGSGLAYRYNYNPDKRSVFVSPDRCCNTVARGERFHAVIRWPGTGNTGPTEQSIVIVEASLNIAAGAKFLKYDLCQSELIPEASNDGFAAIADEIVAANDEKIHQIGDEIEMSPSAITTGQLGTIRNEASKLNLYPPEVHQDELPLNEGELSVAQSGRSSNSGASGNVEPSFIANHEHDQVDTNKNGSTAEEAGMKQEEISEEMVSDAGKLETDAFKPKPPSRTVGKNTESSSIVENEQPIDHGFEHPESFQEGGYDGSHQVHDQQQRESEDQKSHDGEKSETLSQEENSKQQQPLMHLMHLPHDSSQMSPDLKDHLASIDTEVKPSAIPSSKNPLIPRQTSGQTRPFFDDSDVAVNDEPPRTFSDDIPGTRPFFDDSDVAVNDEPPRTFSDDIPGVSVDREHGSGLIDGDQEPFVVYGEQDRNPEDVVYGEQDRNPEDDDQIKNVSSSLTSNQREPSSSSISSKANSANKKPGSSPPPFAVDESGDTIPSTVDEEKQMIQASNVKSKPENPGGKNQNTDASTSTHFHDFENGGQIHVAGVQPKPGNHFNAKGDKIKPGSNASKPSSSNVGQDSQKVQKEPAETLKNSSSFPAEEEEDGTHALEPTGMKTDDFKGSSSQTESGFKPMKVNNGERPSGDQEPFVVYGEQDRNPEDDDQIKNVSSSLTSNQREPSSSSISSKANSANKKPGSSPRPFAVDESGDTIPSTVDEEKQMIQASNVKSDKIKPGSNASKPSSSNVGQDSQKVQKEPAETLKNSSSFPAEEEEDGTHALEPTGMKTDDFKGSPSQTESGFKPMKVNSGERPSGDFKQTHVNQRPNASSNIHHHHDAELDPVIAKKPTINVSLNDASENSGQFQENPERNPSQASVDVSTAFRPSRPPVVPSRPDAIDTMVSKKNASKVSQMSQETETGFSAENPFGHLCYELRRLDLQGLLLRSFLLLSHVVSHLNRSELLSALLVHIKPHHHQDEEVASAAGVEGFLEEDTKMIKGSKNGSGPHQETTTAVVEDMLLEEAEVLNEKNESKPNGSKPRPIGDAPLKPHFEGMSNQTVNTAHPPLGGSHQTHQQAHGHPDDYRDDVYDHRDDPQQPHEYPDTDNTHLEAIPSPILLPGSSEDET</sequence>
<dbReference type="EMBL" id="OA886248">
    <property type="protein sequence ID" value="CAD7282714.1"/>
    <property type="molecule type" value="Genomic_DNA"/>
</dbReference>
<dbReference type="Proteomes" id="UP000678499">
    <property type="component" value="Unassembled WGS sequence"/>
</dbReference>